<keyword evidence="1" id="KW-0812">Transmembrane</keyword>
<accession>A0ABT4BC25</accession>
<protein>
    <recommendedName>
        <fullName evidence="4">PH domain-containing protein</fullName>
    </recommendedName>
</protein>
<gene>
    <name evidence="2" type="ORF">OWR29_39245</name>
</gene>
<keyword evidence="1" id="KW-0472">Membrane</keyword>
<organism evidence="2 3">
    <name type="scientific">Paractinoplanes pyxinae</name>
    <dbReference type="NCBI Taxonomy" id="2997416"/>
    <lineage>
        <taxon>Bacteria</taxon>
        <taxon>Bacillati</taxon>
        <taxon>Actinomycetota</taxon>
        <taxon>Actinomycetes</taxon>
        <taxon>Micromonosporales</taxon>
        <taxon>Micromonosporaceae</taxon>
        <taxon>Paractinoplanes</taxon>
    </lineage>
</organism>
<evidence type="ECO:0000313" key="3">
    <source>
        <dbReference type="Proteomes" id="UP001151002"/>
    </source>
</evidence>
<sequence>MVGFALLALIAAAVVVADVMAGDAVQALIWAVATLMFAHLAGLAASMMHRPAASTRPPVTGTIDDGERGLAFAYSRSPYYWLGAVLISVVLAAAGFAIAFAAQGTVTGLALTAIFTAFALFLGWFLTVIFRLAPGVVILTPSGIYHRGLALEHFVPWDAVADILAREGRTPWITVKALPTPTTRQRSHIGRLGPGAQCLPFMIIHAHWLGSNAVPAYRALRQYFDNPSQRAYLGGIERPNR</sequence>
<proteinExistence type="predicted"/>
<keyword evidence="1" id="KW-1133">Transmembrane helix</keyword>
<feature type="transmembrane region" description="Helical" evidence="1">
    <location>
        <begin position="79"/>
        <end position="102"/>
    </location>
</feature>
<keyword evidence="3" id="KW-1185">Reference proteome</keyword>
<dbReference type="EMBL" id="JAPNTZ010000018">
    <property type="protein sequence ID" value="MCY1144068.1"/>
    <property type="molecule type" value="Genomic_DNA"/>
</dbReference>
<reference evidence="2" key="1">
    <citation type="submission" date="2022-11" db="EMBL/GenBank/DDBJ databases">
        <authorList>
            <person name="Somphong A."/>
            <person name="Phongsopitanun W."/>
        </authorList>
    </citation>
    <scope>NUCLEOTIDE SEQUENCE</scope>
    <source>
        <strain evidence="2">Pm04-4</strain>
    </source>
</reference>
<evidence type="ECO:0008006" key="4">
    <source>
        <dbReference type="Google" id="ProtNLM"/>
    </source>
</evidence>
<name>A0ABT4BC25_9ACTN</name>
<feature type="transmembrane region" description="Helical" evidence="1">
    <location>
        <begin position="27"/>
        <end position="46"/>
    </location>
</feature>
<comment type="caution">
    <text evidence="2">The sequence shown here is derived from an EMBL/GenBank/DDBJ whole genome shotgun (WGS) entry which is preliminary data.</text>
</comment>
<feature type="transmembrane region" description="Helical" evidence="1">
    <location>
        <begin position="108"/>
        <end position="130"/>
    </location>
</feature>
<evidence type="ECO:0000313" key="2">
    <source>
        <dbReference type="EMBL" id="MCY1144068.1"/>
    </source>
</evidence>
<dbReference type="RefSeq" id="WP_267568625.1">
    <property type="nucleotide sequence ID" value="NZ_JAPNTZ010000018.1"/>
</dbReference>
<evidence type="ECO:0000256" key="1">
    <source>
        <dbReference type="SAM" id="Phobius"/>
    </source>
</evidence>
<dbReference type="Proteomes" id="UP001151002">
    <property type="component" value="Unassembled WGS sequence"/>
</dbReference>